<dbReference type="InterPro" id="IPR036396">
    <property type="entry name" value="Cyt_P450_sf"/>
</dbReference>
<sequence length="146" mass="16631">MGFHCRLVPWACLILERHSISLAPVTLSMFTLSSKQEVKVGRPVVVSIDPEVNHYILQQEGKLVELWYLDALSKVLALDDGETRMNSLGDVHKYIRNTLLKQFGAESLKQKLLPQMEDFVNKTLNMWCSKASVEVKRDLLAVSYRA</sequence>
<dbReference type="GO" id="GO:0020037">
    <property type="term" value="F:heme binding"/>
    <property type="evidence" value="ECO:0007669"/>
    <property type="project" value="InterPro"/>
</dbReference>
<dbReference type="InParanoid" id="A0A2P5FW09"/>
<dbReference type="GO" id="GO:0010268">
    <property type="term" value="P:brassinosteroid homeostasis"/>
    <property type="evidence" value="ECO:0007669"/>
    <property type="project" value="TreeGrafter"/>
</dbReference>
<evidence type="ECO:0000313" key="5">
    <source>
        <dbReference type="Proteomes" id="UP000237000"/>
    </source>
</evidence>
<dbReference type="Gene3D" id="1.10.630.10">
    <property type="entry name" value="Cytochrome P450"/>
    <property type="match status" value="1"/>
</dbReference>
<dbReference type="Proteomes" id="UP000237000">
    <property type="component" value="Unassembled WGS sequence"/>
</dbReference>
<dbReference type="STRING" id="63057.A0A2P5FW09"/>
<keyword evidence="5" id="KW-1185">Reference proteome</keyword>
<evidence type="ECO:0000256" key="2">
    <source>
        <dbReference type="ARBA" id="ARBA00022723"/>
    </source>
</evidence>
<dbReference type="EMBL" id="JXTC01000006">
    <property type="protein sequence ID" value="POO01980.1"/>
    <property type="molecule type" value="Genomic_DNA"/>
</dbReference>
<keyword evidence="2" id="KW-0479">Metal-binding</keyword>
<dbReference type="GO" id="GO:0016132">
    <property type="term" value="P:brassinosteroid biosynthetic process"/>
    <property type="evidence" value="ECO:0007669"/>
    <property type="project" value="TreeGrafter"/>
</dbReference>
<dbReference type="AlphaFoldDB" id="A0A2P5FW09"/>
<dbReference type="PANTHER" id="PTHR24286">
    <property type="entry name" value="CYTOCHROME P450 26"/>
    <property type="match status" value="1"/>
</dbReference>
<dbReference type="GO" id="GO:0004497">
    <property type="term" value="F:monooxygenase activity"/>
    <property type="evidence" value="ECO:0007669"/>
    <property type="project" value="InterPro"/>
</dbReference>
<dbReference type="PANTHER" id="PTHR24286:SF305">
    <property type="entry name" value="CYTOCHROME P450 708A2"/>
    <property type="match status" value="1"/>
</dbReference>
<reference evidence="5" key="1">
    <citation type="submission" date="2016-06" db="EMBL/GenBank/DDBJ databases">
        <title>Parallel loss of symbiosis genes in relatives of nitrogen-fixing non-legume Parasponia.</title>
        <authorList>
            <person name="Van Velzen R."/>
            <person name="Holmer R."/>
            <person name="Bu F."/>
            <person name="Rutten L."/>
            <person name="Van Zeijl A."/>
            <person name="Liu W."/>
            <person name="Santuari L."/>
            <person name="Cao Q."/>
            <person name="Sharma T."/>
            <person name="Shen D."/>
            <person name="Roswanjaya Y."/>
            <person name="Wardhani T."/>
            <person name="Kalhor M.S."/>
            <person name="Jansen J."/>
            <person name="Van den Hoogen J."/>
            <person name="Gungor B."/>
            <person name="Hartog M."/>
            <person name="Hontelez J."/>
            <person name="Verver J."/>
            <person name="Yang W.-C."/>
            <person name="Schijlen E."/>
            <person name="Repin R."/>
            <person name="Schilthuizen M."/>
            <person name="Schranz E."/>
            <person name="Heidstra R."/>
            <person name="Miyata K."/>
            <person name="Fedorova E."/>
            <person name="Kohlen W."/>
            <person name="Bisseling T."/>
            <person name="Smit S."/>
            <person name="Geurts R."/>
        </authorList>
    </citation>
    <scope>NUCLEOTIDE SEQUENCE [LARGE SCALE GENOMIC DNA]</scope>
    <source>
        <strain evidence="5">cv. RG33-2</strain>
    </source>
</reference>
<evidence type="ECO:0000256" key="1">
    <source>
        <dbReference type="ARBA" id="ARBA00010617"/>
    </source>
</evidence>
<evidence type="ECO:0000313" key="4">
    <source>
        <dbReference type="EMBL" id="POO01980.1"/>
    </source>
</evidence>
<protein>
    <submittedName>
        <fullName evidence="4">Cytochrome P</fullName>
    </submittedName>
</protein>
<dbReference type="GO" id="GO:0016705">
    <property type="term" value="F:oxidoreductase activity, acting on paired donors, with incorporation or reduction of molecular oxygen"/>
    <property type="evidence" value="ECO:0007669"/>
    <property type="project" value="InterPro"/>
</dbReference>
<name>A0A2P5FW09_TREOI</name>
<proteinExistence type="inferred from homology"/>
<organism evidence="4 5">
    <name type="scientific">Trema orientale</name>
    <name type="common">Charcoal tree</name>
    <name type="synonym">Celtis orientalis</name>
    <dbReference type="NCBI Taxonomy" id="63057"/>
    <lineage>
        <taxon>Eukaryota</taxon>
        <taxon>Viridiplantae</taxon>
        <taxon>Streptophyta</taxon>
        <taxon>Embryophyta</taxon>
        <taxon>Tracheophyta</taxon>
        <taxon>Spermatophyta</taxon>
        <taxon>Magnoliopsida</taxon>
        <taxon>eudicotyledons</taxon>
        <taxon>Gunneridae</taxon>
        <taxon>Pentapetalae</taxon>
        <taxon>rosids</taxon>
        <taxon>fabids</taxon>
        <taxon>Rosales</taxon>
        <taxon>Cannabaceae</taxon>
        <taxon>Trema</taxon>
    </lineage>
</organism>
<keyword evidence="3" id="KW-0408">Iron</keyword>
<dbReference type="SUPFAM" id="SSF48264">
    <property type="entry name" value="Cytochrome P450"/>
    <property type="match status" value="1"/>
</dbReference>
<gene>
    <name evidence="4" type="ORF">TorRG33x02_022720</name>
</gene>
<comment type="similarity">
    <text evidence="1">Belongs to the cytochrome P450 family.</text>
</comment>
<evidence type="ECO:0000256" key="3">
    <source>
        <dbReference type="ARBA" id="ARBA00023004"/>
    </source>
</evidence>
<dbReference type="GO" id="GO:0005506">
    <property type="term" value="F:iron ion binding"/>
    <property type="evidence" value="ECO:0007669"/>
    <property type="project" value="InterPro"/>
</dbReference>
<accession>A0A2P5FW09</accession>
<comment type="caution">
    <text evidence="4">The sequence shown here is derived from an EMBL/GenBank/DDBJ whole genome shotgun (WGS) entry which is preliminary data.</text>
</comment>
<dbReference type="GO" id="GO:0016125">
    <property type="term" value="P:sterol metabolic process"/>
    <property type="evidence" value="ECO:0007669"/>
    <property type="project" value="TreeGrafter"/>
</dbReference>
<dbReference type="OrthoDB" id="1372046at2759"/>